<keyword evidence="1" id="KW-0472">Membrane</keyword>
<feature type="transmembrane region" description="Helical" evidence="1">
    <location>
        <begin position="31"/>
        <end position="49"/>
    </location>
</feature>
<evidence type="ECO:0000256" key="1">
    <source>
        <dbReference type="SAM" id="Phobius"/>
    </source>
</evidence>
<evidence type="ECO:0008006" key="4">
    <source>
        <dbReference type="Google" id="ProtNLM"/>
    </source>
</evidence>
<keyword evidence="1" id="KW-0812">Transmembrane</keyword>
<evidence type="ECO:0000313" key="3">
    <source>
        <dbReference type="Proteomes" id="UP000217507"/>
    </source>
</evidence>
<evidence type="ECO:0000313" key="2">
    <source>
        <dbReference type="EMBL" id="BAY71242.1"/>
    </source>
</evidence>
<name>A0A1Z4KQJ7_ANAVA</name>
<accession>A0A1Z4KQJ7</accession>
<proteinExistence type="predicted"/>
<organism evidence="2 3">
    <name type="scientific">Trichormus variabilis NIES-23</name>
    <dbReference type="NCBI Taxonomy" id="1973479"/>
    <lineage>
        <taxon>Bacteria</taxon>
        <taxon>Bacillati</taxon>
        <taxon>Cyanobacteriota</taxon>
        <taxon>Cyanophyceae</taxon>
        <taxon>Nostocales</taxon>
        <taxon>Nostocaceae</taxon>
        <taxon>Trichormus</taxon>
    </lineage>
</organism>
<dbReference type="EMBL" id="AP018216">
    <property type="protein sequence ID" value="BAY71242.1"/>
    <property type="molecule type" value="Genomic_DNA"/>
</dbReference>
<dbReference type="InterPro" id="IPR021702">
    <property type="entry name" value="DUF3285"/>
</dbReference>
<keyword evidence="1" id="KW-1133">Transmembrane helix</keyword>
<protein>
    <recommendedName>
        <fullName evidence="4">DUF3285 domain-containing protein</fullName>
    </recommendedName>
</protein>
<dbReference type="AlphaFoldDB" id="A0A1Z4KQJ7"/>
<dbReference type="Pfam" id="PF11688">
    <property type="entry name" value="DUF3285"/>
    <property type="match status" value="1"/>
</dbReference>
<dbReference type="Proteomes" id="UP000217507">
    <property type="component" value="Chromosome"/>
</dbReference>
<sequence>MSNSPSTESQPSYVKLAMRNMVRKGGTSAKHFLLTAVGLLSVLIGLAYLTR</sequence>
<gene>
    <name evidence="2" type="ORF">NIES23_40590</name>
</gene>
<reference evidence="2 3" key="1">
    <citation type="submission" date="2017-06" db="EMBL/GenBank/DDBJ databases">
        <title>Genome sequencing of cyanobaciteial culture collection at National Institute for Environmental Studies (NIES).</title>
        <authorList>
            <person name="Hirose Y."/>
            <person name="Shimura Y."/>
            <person name="Fujisawa T."/>
            <person name="Nakamura Y."/>
            <person name="Kawachi M."/>
        </authorList>
    </citation>
    <scope>NUCLEOTIDE SEQUENCE [LARGE SCALE GENOMIC DNA]</scope>
    <source>
        <strain evidence="2 3">NIES-23</strain>
    </source>
</reference>